<dbReference type="EMBL" id="JAKRVX010000002">
    <property type="protein sequence ID" value="MCL9816612.1"/>
    <property type="molecule type" value="Genomic_DNA"/>
</dbReference>
<proteinExistence type="predicted"/>
<evidence type="ECO:0000313" key="1">
    <source>
        <dbReference type="EMBL" id="MCL9816612.1"/>
    </source>
</evidence>
<keyword evidence="2" id="KW-1185">Reference proteome</keyword>
<evidence type="ECO:0008006" key="3">
    <source>
        <dbReference type="Google" id="ProtNLM"/>
    </source>
</evidence>
<dbReference type="AlphaFoldDB" id="A0AAE3K7U9"/>
<gene>
    <name evidence="1" type="ORF">AArcSt2_06600</name>
</gene>
<protein>
    <recommendedName>
        <fullName evidence="3">DUF4352 domain-containing protein</fullName>
    </recommendedName>
</protein>
<reference evidence="1" key="2">
    <citation type="submission" date="2022-02" db="EMBL/GenBank/DDBJ databases">
        <authorList>
            <person name="Elcheninov A.G."/>
            <person name="Sorokin D.Y."/>
            <person name="Kublanov I.V."/>
        </authorList>
    </citation>
    <scope>NUCLEOTIDE SEQUENCE</scope>
    <source>
        <strain evidence="1">AArc-St2</strain>
    </source>
</reference>
<evidence type="ECO:0000313" key="2">
    <source>
        <dbReference type="Proteomes" id="UP001203207"/>
    </source>
</evidence>
<sequence length="148" mass="16076">MNSFSSTNETGVRVEGKTVLATLAGVPRVSIADVVYPHQLDTAHPPKETRVIALFDLKNVSNRPIRWSASQTSFIGSDAYTYSSSTLSLDPGKLGPGCHTRSVSIEPGRKARIATLVEKLPPDVEIVEAVHTVGARRNGTLDRLHFRL</sequence>
<comment type="caution">
    <text evidence="1">The sequence shown here is derived from an EMBL/GenBank/DDBJ whole genome shotgun (WGS) entry which is preliminary data.</text>
</comment>
<organism evidence="1 2">
    <name type="scientific">Natronocalculus amylovorans</name>
    <dbReference type="NCBI Taxonomy" id="2917812"/>
    <lineage>
        <taxon>Archaea</taxon>
        <taxon>Methanobacteriati</taxon>
        <taxon>Methanobacteriota</taxon>
        <taxon>Stenosarchaea group</taxon>
        <taxon>Halobacteria</taxon>
        <taxon>Halobacteriales</taxon>
        <taxon>Haloferacaceae</taxon>
        <taxon>Natronocalculus</taxon>
    </lineage>
</organism>
<dbReference type="Proteomes" id="UP001203207">
    <property type="component" value="Unassembled WGS sequence"/>
</dbReference>
<accession>A0AAE3K7U9</accession>
<reference evidence="1" key="1">
    <citation type="journal article" date="2022" name="Syst. Appl. Microbiol.">
        <title>Natronocalculus amylovorans gen. nov., sp. nov., and Natranaeroarchaeum aerophilus sp. nov., dominant culturable amylolytic natronoarchaea from hypersaline soda lakes in southwestern Siberia.</title>
        <authorList>
            <person name="Sorokin D.Y."/>
            <person name="Elcheninov A.G."/>
            <person name="Khizhniak T.V."/>
            <person name="Koenen M."/>
            <person name="Bale N.J."/>
            <person name="Damste J.S.S."/>
            <person name="Kublanov I.V."/>
        </authorList>
    </citation>
    <scope>NUCLEOTIDE SEQUENCE</scope>
    <source>
        <strain evidence="1">AArc-St2</strain>
    </source>
</reference>
<dbReference type="RefSeq" id="WP_250583495.1">
    <property type="nucleotide sequence ID" value="NZ_JAKRVX010000002.1"/>
</dbReference>
<name>A0AAE3K7U9_9EURY</name>